<dbReference type="PANTHER" id="PTHR43434:SF23">
    <property type="entry name" value="PHOSPHOGLYCOLATE PHOSPHATASE"/>
    <property type="match status" value="1"/>
</dbReference>
<dbReference type="GO" id="GO:0006281">
    <property type="term" value="P:DNA repair"/>
    <property type="evidence" value="ECO:0007669"/>
    <property type="project" value="TreeGrafter"/>
</dbReference>
<keyword evidence="5" id="KW-0808">Transferase</keyword>
<protein>
    <submittedName>
        <fullName evidence="5">Similar to phosphoglycolate phosphatase, clustered with ubiquinone biosynthesis SAM-dependent O-methyltransferase</fullName>
    </submittedName>
</protein>
<keyword evidence="3" id="KW-0460">Magnesium</keyword>
<proteinExistence type="predicted"/>
<accession>A0A3B0XF02</accession>
<dbReference type="InterPro" id="IPR006439">
    <property type="entry name" value="HAD-SF_hydro_IA"/>
</dbReference>
<evidence type="ECO:0000256" key="1">
    <source>
        <dbReference type="ARBA" id="ARBA00022723"/>
    </source>
</evidence>
<dbReference type="EMBL" id="UOFE01000047">
    <property type="protein sequence ID" value="VAW55196.1"/>
    <property type="molecule type" value="Genomic_DNA"/>
</dbReference>
<organism evidence="5">
    <name type="scientific">hydrothermal vent metagenome</name>
    <dbReference type="NCBI Taxonomy" id="652676"/>
    <lineage>
        <taxon>unclassified sequences</taxon>
        <taxon>metagenomes</taxon>
        <taxon>ecological metagenomes</taxon>
    </lineage>
</organism>
<evidence type="ECO:0000256" key="4">
    <source>
        <dbReference type="ARBA" id="ARBA00023277"/>
    </source>
</evidence>
<dbReference type="InterPro" id="IPR036412">
    <property type="entry name" value="HAD-like_sf"/>
</dbReference>
<name>A0A3B0XF02_9ZZZZ</name>
<dbReference type="AlphaFoldDB" id="A0A3B0XF02"/>
<dbReference type="Gene3D" id="1.10.150.240">
    <property type="entry name" value="Putative phosphatase, domain 2"/>
    <property type="match status" value="1"/>
</dbReference>
<dbReference type="SFLD" id="SFLDG01129">
    <property type="entry name" value="C1.5:_HAD__Beta-PGM__Phosphata"/>
    <property type="match status" value="1"/>
</dbReference>
<dbReference type="SFLD" id="SFLDS00003">
    <property type="entry name" value="Haloacid_Dehalogenase"/>
    <property type="match status" value="1"/>
</dbReference>
<evidence type="ECO:0000256" key="2">
    <source>
        <dbReference type="ARBA" id="ARBA00022801"/>
    </source>
</evidence>
<sequence length="222" mass="24849">MTSSTQHKINTVLFDLDGTLIDTAPDMAAALDILCDEENQTCLPFSEVRPIVSDGSIALVKLAFGDALDESTINRLKTRYLEIYQDHLSVHSQLFDEMNTLLIQLEQNDIKWGVVTNKPGWLTEPLMESLGLYQRAACIVSSDSTKNRKPHPEPMYYACELVDCKPGECVYIGDAQRDIEAGQNAGMKTIIAEYGYISDKENIEDWNADYCIQSPSEIFALL</sequence>
<keyword evidence="1" id="KW-0479">Metal-binding</keyword>
<dbReference type="NCBIfam" id="TIGR01549">
    <property type="entry name" value="HAD-SF-IA-v1"/>
    <property type="match status" value="1"/>
</dbReference>
<dbReference type="GO" id="GO:0046872">
    <property type="term" value="F:metal ion binding"/>
    <property type="evidence" value="ECO:0007669"/>
    <property type="project" value="UniProtKB-KW"/>
</dbReference>
<dbReference type="SFLD" id="SFLDG01135">
    <property type="entry name" value="C1.5.6:_HAD__Beta-PGM__Phospha"/>
    <property type="match status" value="1"/>
</dbReference>
<dbReference type="PANTHER" id="PTHR43434">
    <property type="entry name" value="PHOSPHOGLYCOLATE PHOSPHATASE"/>
    <property type="match status" value="1"/>
</dbReference>
<dbReference type="InterPro" id="IPR041492">
    <property type="entry name" value="HAD_2"/>
</dbReference>
<dbReference type="InterPro" id="IPR050155">
    <property type="entry name" value="HAD-like_hydrolase_sf"/>
</dbReference>
<dbReference type="InterPro" id="IPR023214">
    <property type="entry name" value="HAD_sf"/>
</dbReference>
<reference evidence="5" key="1">
    <citation type="submission" date="2018-06" db="EMBL/GenBank/DDBJ databases">
        <authorList>
            <person name="Zhirakovskaya E."/>
        </authorList>
    </citation>
    <scope>NUCLEOTIDE SEQUENCE</scope>
</reference>
<dbReference type="FunFam" id="3.40.50.1000:FF:000022">
    <property type="entry name" value="Phosphoglycolate phosphatase"/>
    <property type="match status" value="1"/>
</dbReference>
<dbReference type="PRINTS" id="PR00413">
    <property type="entry name" value="HADHALOGNASE"/>
</dbReference>
<evidence type="ECO:0000256" key="3">
    <source>
        <dbReference type="ARBA" id="ARBA00022842"/>
    </source>
</evidence>
<dbReference type="GO" id="GO:0008168">
    <property type="term" value="F:methyltransferase activity"/>
    <property type="evidence" value="ECO:0007669"/>
    <property type="project" value="UniProtKB-KW"/>
</dbReference>
<dbReference type="InterPro" id="IPR023198">
    <property type="entry name" value="PGP-like_dom2"/>
</dbReference>
<keyword evidence="5" id="KW-0489">Methyltransferase</keyword>
<keyword evidence="4" id="KW-0119">Carbohydrate metabolism</keyword>
<dbReference type="Gene3D" id="3.40.50.1000">
    <property type="entry name" value="HAD superfamily/HAD-like"/>
    <property type="match status" value="1"/>
</dbReference>
<dbReference type="GO" id="GO:0032259">
    <property type="term" value="P:methylation"/>
    <property type="evidence" value="ECO:0007669"/>
    <property type="project" value="UniProtKB-KW"/>
</dbReference>
<dbReference type="Pfam" id="PF13419">
    <property type="entry name" value="HAD_2"/>
    <property type="match status" value="1"/>
</dbReference>
<dbReference type="GO" id="GO:0008967">
    <property type="term" value="F:phosphoglycolate phosphatase activity"/>
    <property type="evidence" value="ECO:0007669"/>
    <property type="project" value="TreeGrafter"/>
</dbReference>
<dbReference type="NCBIfam" id="TIGR01509">
    <property type="entry name" value="HAD-SF-IA-v3"/>
    <property type="match status" value="1"/>
</dbReference>
<evidence type="ECO:0000313" key="5">
    <source>
        <dbReference type="EMBL" id="VAW55196.1"/>
    </source>
</evidence>
<dbReference type="GO" id="GO:0005829">
    <property type="term" value="C:cytosol"/>
    <property type="evidence" value="ECO:0007669"/>
    <property type="project" value="TreeGrafter"/>
</dbReference>
<keyword evidence="5" id="KW-0830">Ubiquinone</keyword>
<dbReference type="SUPFAM" id="SSF56784">
    <property type="entry name" value="HAD-like"/>
    <property type="match status" value="1"/>
</dbReference>
<keyword evidence="2" id="KW-0378">Hydrolase</keyword>
<gene>
    <name evidence="5" type="ORF">MNBD_GAMMA05-1736</name>
</gene>